<evidence type="ECO:0000256" key="3">
    <source>
        <dbReference type="ARBA" id="ARBA00022679"/>
    </source>
</evidence>
<feature type="domain" description="Deacetylase sirtuin-type" evidence="9">
    <location>
        <begin position="185"/>
        <end position="492"/>
    </location>
</feature>
<dbReference type="GO" id="GO:0005634">
    <property type="term" value="C:nucleus"/>
    <property type="evidence" value="ECO:0007669"/>
    <property type="project" value="TreeGrafter"/>
</dbReference>
<keyword evidence="4 7" id="KW-0479">Metal-binding</keyword>
<dbReference type="EMBL" id="MU853250">
    <property type="protein sequence ID" value="KAK4119309.1"/>
    <property type="molecule type" value="Genomic_DNA"/>
</dbReference>
<comment type="caution">
    <text evidence="10">The sequence shown here is derived from an EMBL/GenBank/DDBJ whole genome shotgun (WGS) entry which is preliminary data.</text>
</comment>
<evidence type="ECO:0000256" key="5">
    <source>
        <dbReference type="ARBA" id="ARBA00022833"/>
    </source>
</evidence>
<dbReference type="AlphaFoldDB" id="A0AAN6TRU8"/>
<feature type="binding site" evidence="7">
    <location>
        <position position="324"/>
    </location>
    <ligand>
        <name>Zn(2+)</name>
        <dbReference type="ChEBI" id="CHEBI:29105"/>
    </ligand>
</feature>
<dbReference type="Gene3D" id="3.40.50.1220">
    <property type="entry name" value="TPP-binding domain"/>
    <property type="match status" value="1"/>
</dbReference>
<keyword evidence="5 7" id="KW-0862">Zinc</keyword>
<evidence type="ECO:0000259" key="9">
    <source>
        <dbReference type="PROSITE" id="PS50305"/>
    </source>
</evidence>
<dbReference type="SUPFAM" id="SSF52467">
    <property type="entry name" value="DHS-like NAD/FAD-binding domain"/>
    <property type="match status" value="1"/>
</dbReference>
<dbReference type="GeneID" id="87823252"/>
<evidence type="ECO:0000256" key="1">
    <source>
        <dbReference type="ARBA" id="ARBA00001947"/>
    </source>
</evidence>
<evidence type="ECO:0000313" key="10">
    <source>
        <dbReference type="EMBL" id="KAK4119309.1"/>
    </source>
</evidence>
<feature type="region of interest" description="Disordered" evidence="8">
    <location>
        <begin position="352"/>
        <end position="396"/>
    </location>
</feature>
<feature type="compositionally biased region" description="Basic and acidic residues" evidence="8">
    <location>
        <begin position="537"/>
        <end position="558"/>
    </location>
</feature>
<evidence type="ECO:0000256" key="8">
    <source>
        <dbReference type="SAM" id="MobiDB-lite"/>
    </source>
</evidence>
<dbReference type="Proteomes" id="UP001302602">
    <property type="component" value="Unassembled WGS sequence"/>
</dbReference>
<feature type="compositionally biased region" description="Low complexity" evidence="8">
    <location>
        <begin position="352"/>
        <end position="361"/>
    </location>
</feature>
<dbReference type="Gene3D" id="3.30.1600.10">
    <property type="entry name" value="SIR2/SIRT2 'Small Domain"/>
    <property type="match status" value="1"/>
</dbReference>
<keyword evidence="6" id="KW-0520">NAD</keyword>
<keyword evidence="11" id="KW-1185">Reference proteome</keyword>
<gene>
    <name evidence="10" type="ORF">N657DRAFT_260473</name>
</gene>
<feature type="binding site" evidence="7">
    <location>
        <position position="345"/>
    </location>
    <ligand>
        <name>Zn(2+)</name>
        <dbReference type="ChEBI" id="CHEBI:29105"/>
    </ligand>
</feature>
<dbReference type="InterPro" id="IPR050134">
    <property type="entry name" value="NAD-dep_sirtuin_deacylases"/>
</dbReference>
<evidence type="ECO:0000256" key="6">
    <source>
        <dbReference type="ARBA" id="ARBA00023027"/>
    </source>
</evidence>
<dbReference type="InterPro" id="IPR029035">
    <property type="entry name" value="DHS-like_NAD/FAD-binding_dom"/>
</dbReference>
<dbReference type="PANTHER" id="PTHR11085:SF9">
    <property type="entry name" value="NAD-DEPENDENT PROTEIN DEACETYLASE SIRTUIN-1"/>
    <property type="match status" value="1"/>
</dbReference>
<feature type="compositionally biased region" description="Polar residues" evidence="8">
    <location>
        <begin position="1"/>
        <end position="21"/>
    </location>
</feature>
<proteinExistence type="inferred from homology"/>
<dbReference type="RefSeq" id="XP_062643082.1">
    <property type="nucleotide sequence ID" value="XM_062786484.1"/>
</dbReference>
<dbReference type="PANTHER" id="PTHR11085">
    <property type="entry name" value="NAD-DEPENDENT PROTEIN DEACYLASE SIRTUIN-5, MITOCHONDRIAL-RELATED"/>
    <property type="match status" value="1"/>
</dbReference>
<feature type="region of interest" description="Disordered" evidence="8">
    <location>
        <begin position="1"/>
        <end position="41"/>
    </location>
</feature>
<evidence type="ECO:0000256" key="7">
    <source>
        <dbReference type="PROSITE-ProRule" id="PRU00236"/>
    </source>
</evidence>
<evidence type="ECO:0000256" key="2">
    <source>
        <dbReference type="ARBA" id="ARBA00006924"/>
    </source>
</evidence>
<evidence type="ECO:0000313" key="11">
    <source>
        <dbReference type="Proteomes" id="UP001302602"/>
    </source>
</evidence>
<feature type="region of interest" description="Disordered" evidence="8">
    <location>
        <begin position="527"/>
        <end position="558"/>
    </location>
</feature>
<reference evidence="10" key="2">
    <citation type="submission" date="2023-05" db="EMBL/GenBank/DDBJ databases">
        <authorList>
            <consortium name="Lawrence Berkeley National Laboratory"/>
            <person name="Steindorff A."/>
            <person name="Hensen N."/>
            <person name="Bonometti L."/>
            <person name="Westerberg I."/>
            <person name="Brannstrom I.O."/>
            <person name="Guillou S."/>
            <person name="Cros-Aarteil S."/>
            <person name="Calhoun S."/>
            <person name="Haridas S."/>
            <person name="Kuo A."/>
            <person name="Mondo S."/>
            <person name="Pangilinan J."/>
            <person name="Riley R."/>
            <person name="Labutti K."/>
            <person name="Andreopoulos B."/>
            <person name="Lipzen A."/>
            <person name="Chen C."/>
            <person name="Yanf M."/>
            <person name="Daum C."/>
            <person name="Ng V."/>
            <person name="Clum A."/>
            <person name="Ohm R."/>
            <person name="Martin F."/>
            <person name="Silar P."/>
            <person name="Natvig D."/>
            <person name="Lalanne C."/>
            <person name="Gautier V."/>
            <person name="Ament-Velasquez S.L."/>
            <person name="Kruys A."/>
            <person name="Hutchinson M.I."/>
            <person name="Powell A.J."/>
            <person name="Barry K."/>
            <person name="Miller A.N."/>
            <person name="Grigoriev I.V."/>
            <person name="Debuchy R."/>
            <person name="Gladieux P."/>
            <person name="Thoren M.H."/>
            <person name="Johannesson H."/>
        </authorList>
    </citation>
    <scope>NUCLEOTIDE SEQUENCE</scope>
    <source>
        <strain evidence="10">CBS 731.68</strain>
    </source>
</reference>
<feature type="compositionally biased region" description="Low complexity" evidence="8">
    <location>
        <begin position="26"/>
        <end position="35"/>
    </location>
</feature>
<feature type="active site" description="Proton acceptor" evidence="7">
    <location>
        <position position="313"/>
    </location>
</feature>
<evidence type="ECO:0000256" key="4">
    <source>
        <dbReference type="ARBA" id="ARBA00022723"/>
    </source>
</evidence>
<dbReference type="InterPro" id="IPR003000">
    <property type="entry name" value="Sirtuin"/>
</dbReference>
<dbReference type="InterPro" id="IPR026590">
    <property type="entry name" value="Ssirtuin_cat_dom"/>
</dbReference>
<accession>A0AAN6TRU8</accession>
<protein>
    <submittedName>
        <fullName evidence="10">SIR2-domain-containing protein</fullName>
    </submittedName>
</protein>
<dbReference type="GO" id="GO:0046970">
    <property type="term" value="F:histone H4K16 deacetylase activity, NAD-dependent"/>
    <property type="evidence" value="ECO:0007669"/>
    <property type="project" value="TreeGrafter"/>
</dbReference>
<feature type="binding site" evidence="7">
    <location>
        <position position="321"/>
    </location>
    <ligand>
        <name>Zn(2+)</name>
        <dbReference type="ChEBI" id="CHEBI:29105"/>
    </ligand>
</feature>
<sequence length="558" mass="61757">MTKTLHLTQRHNSTIMGSSRDASAENGTTNGATATRKPSTRVKNVVDYDEKRAFVELTEAVDAEPKNAPNPGISELEERVNDLSESWETESLFQDALEDLAEDRFFTEDPEACTSDEATEFRRLLRSVGPTVFCERTIDSGLITAKKLLTAFGIRPPAFLEGADDEAYYSLLSLALSRELSKRAKLTKYNTVDDAVELLKKSKNIIVLTGAGISTSLGIPDFRSKGTGLYSKLAHLGLSDPQEVFDITVFRQDPTIFYSVARDILPSHDRFSPTHAFIALLQEKGKLLTNYSQNIDNLEAKAGIKPDKLIQCHGSFATASCVKCGHKVPGESLFPEIKAGMIPRCRKCAQGSRTTVNSSSTSRKRKVNRDGTDKKPRRRPGDYDSNSDSEFDTPTNWSCGVMKPDITFFGEPLPDEFSRRLTEHDRDLVDLVIVIGTSLKVAPVSEVVPFLPPNIPQIYISRTPVSHVNFDIDLLGDCDVVVAELCRRAGWELKHEMVPEGQVVETSLAEGWASRHVFTQVFPPLEADAADADEEEGGVKEEKRGAVRTEKAQEKEDK</sequence>
<reference evidence="10" key="1">
    <citation type="journal article" date="2023" name="Mol. Phylogenet. Evol.">
        <title>Genome-scale phylogeny and comparative genomics of the fungal order Sordariales.</title>
        <authorList>
            <person name="Hensen N."/>
            <person name="Bonometti L."/>
            <person name="Westerberg I."/>
            <person name="Brannstrom I.O."/>
            <person name="Guillou S."/>
            <person name="Cros-Aarteil S."/>
            <person name="Calhoun S."/>
            <person name="Haridas S."/>
            <person name="Kuo A."/>
            <person name="Mondo S."/>
            <person name="Pangilinan J."/>
            <person name="Riley R."/>
            <person name="LaButti K."/>
            <person name="Andreopoulos B."/>
            <person name="Lipzen A."/>
            <person name="Chen C."/>
            <person name="Yan M."/>
            <person name="Daum C."/>
            <person name="Ng V."/>
            <person name="Clum A."/>
            <person name="Steindorff A."/>
            <person name="Ohm R.A."/>
            <person name="Martin F."/>
            <person name="Silar P."/>
            <person name="Natvig D.O."/>
            <person name="Lalanne C."/>
            <person name="Gautier V."/>
            <person name="Ament-Velasquez S.L."/>
            <person name="Kruys A."/>
            <person name="Hutchinson M.I."/>
            <person name="Powell A.J."/>
            <person name="Barry K."/>
            <person name="Miller A.N."/>
            <person name="Grigoriev I.V."/>
            <person name="Debuchy R."/>
            <person name="Gladieux P."/>
            <person name="Hiltunen Thoren M."/>
            <person name="Johannesson H."/>
        </authorList>
    </citation>
    <scope>NUCLEOTIDE SEQUENCE</scope>
    <source>
        <strain evidence="10">CBS 731.68</strain>
    </source>
</reference>
<dbReference type="InterPro" id="IPR026591">
    <property type="entry name" value="Sirtuin_cat_small_dom_sf"/>
</dbReference>
<feature type="compositionally biased region" description="Basic and acidic residues" evidence="8">
    <location>
        <begin position="368"/>
        <end position="382"/>
    </location>
</feature>
<name>A0AAN6TRU8_9PEZI</name>
<comment type="similarity">
    <text evidence="2">Belongs to the sirtuin family. Class I subfamily.</text>
</comment>
<keyword evidence="3" id="KW-0808">Transferase</keyword>
<comment type="cofactor">
    <cofactor evidence="1">
        <name>Zn(2+)</name>
        <dbReference type="ChEBI" id="CHEBI:29105"/>
    </cofactor>
</comment>
<feature type="binding site" evidence="7">
    <location>
        <position position="399"/>
    </location>
    <ligand>
        <name>Zn(2+)</name>
        <dbReference type="ChEBI" id="CHEBI:29105"/>
    </ligand>
</feature>
<dbReference type="GO" id="GO:0070403">
    <property type="term" value="F:NAD+ binding"/>
    <property type="evidence" value="ECO:0007669"/>
    <property type="project" value="InterPro"/>
</dbReference>
<dbReference type="Pfam" id="PF02146">
    <property type="entry name" value="SIR2"/>
    <property type="match status" value="1"/>
</dbReference>
<dbReference type="PROSITE" id="PS50305">
    <property type="entry name" value="SIRTUIN"/>
    <property type="match status" value="1"/>
</dbReference>
<organism evidence="10 11">
    <name type="scientific">Parathielavia appendiculata</name>
    <dbReference type="NCBI Taxonomy" id="2587402"/>
    <lineage>
        <taxon>Eukaryota</taxon>
        <taxon>Fungi</taxon>
        <taxon>Dikarya</taxon>
        <taxon>Ascomycota</taxon>
        <taxon>Pezizomycotina</taxon>
        <taxon>Sordariomycetes</taxon>
        <taxon>Sordariomycetidae</taxon>
        <taxon>Sordariales</taxon>
        <taxon>Chaetomiaceae</taxon>
        <taxon>Parathielavia</taxon>
    </lineage>
</organism>
<dbReference type="GO" id="GO:0046872">
    <property type="term" value="F:metal ion binding"/>
    <property type="evidence" value="ECO:0007669"/>
    <property type="project" value="UniProtKB-KW"/>
</dbReference>